<dbReference type="RefSeq" id="WP_254161125.1">
    <property type="nucleotide sequence ID" value="NZ_JAHESF010000003.1"/>
</dbReference>
<proteinExistence type="predicted"/>
<evidence type="ECO:0000313" key="4">
    <source>
        <dbReference type="Proteomes" id="UP001319200"/>
    </source>
</evidence>
<dbReference type="InterPro" id="IPR046341">
    <property type="entry name" value="SET_dom_sf"/>
</dbReference>
<dbReference type="Pfam" id="PF00856">
    <property type="entry name" value="SET"/>
    <property type="match status" value="1"/>
</dbReference>
<evidence type="ECO:0000256" key="1">
    <source>
        <dbReference type="SAM" id="MobiDB-lite"/>
    </source>
</evidence>
<evidence type="ECO:0000313" key="3">
    <source>
        <dbReference type="EMBL" id="MBT1696124.1"/>
    </source>
</evidence>
<dbReference type="SUPFAM" id="SSF82199">
    <property type="entry name" value="SET domain"/>
    <property type="match status" value="1"/>
</dbReference>
<dbReference type="PROSITE" id="PS50280">
    <property type="entry name" value="SET"/>
    <property type="match status" value="1"/>
</dbReference>
<sequence length="179" mass="20222">MALLEKQLFVKRSTIPDSGKGLFTKKFIPKGTRIVEYKGKISKWKDVKDEDGKNGYIFFINRNHVIDALPVKSALARYANDARGLSKVKGITNNCDYISDGLKAYIESKKDIAAGSEIFVDYGKDYWKVIRENIKLRANEEKERLKKLAKAKKLNGVKSMKKGAKKVNGVRHKRASGAR</sequence>
<gene>
    <name evidence="3" type="ORF">KK083_04515</name>
</gene>
<comment type="caution">
    <text evidence="3">The sequence shown here is derived from an EMBL/GenBank/DDBJ whole genome shotgun (WGS) entry which is preliminary data.</text>
</comment>
<evidence type="ECO:0000259" key="2">
    <source>
        <dbReference type="PROSITE" id="PS50280"/>
    </source>
</evidence>
<reference evidence="3 4" key="1">
    <citation type="submission" date="2021-05" db="EMBL/GenBank/DDBJ databases">
        <title>A Polyphasic approach of four new species of the genus Ohtaekwangia: Ohtaekwangia histidinii sp. nov., Ohtaekwangia cretensis sp. nov., Ohtaekwangia indiensis sp. nov., Ohtaekwangia reichenbachii sp. nov. from diverse environment.</title>
        <authorList>
            <person name="Octaviana S."/>
        </authorList>
    </citation>
    <scope>NUCLEOTIDE SEQUENCE [LARGE SCALE GENOMIC DNA]</scope>
    <source>
        <strain evidence="3 4">PWU4</strain>
    </source>
</reference>
<feature type="region of interest" description="Disordered" evidence="1">
    <location>
        <begin position="160"/>
        <end position="179"/>
    </location>
</feature>
<protein>
    <submittedName>
        <fullName evidence="3">SET domain-containing protein-lysine N-methyltransferase</fullName>
    </submittedName>
</protein>
<dbReference type="SMART" id="SM00317">
    <property type="entry name" value="SET"/>
    <property type="match status" value="1"/>
</dbReference>
<name>A0AAP2DIC1_9BACT</name>
<dbReference type="EMBL" id="JAHESF010000003">
    <property type="protein sequence ID" value="MBT1696124.1"/>
    <property type="molecule type" value="Genomic_DNA"/>
</dbReference>
<accession>A0AAP2DIC1</accession>
<dbReference type="Proteomes" id="UP001319200">
    <property type="component" value="Unassembled WGS sequence"/>
</dbReference>
<dbReference type="InterPro" id="IPR001214">
    <property type="entry name" value="SET_dom"/>
</dbReference>
<dbReference type="Gene3D" id="2.170.270.10">
    <property type="entry name" value="SET domain"/>
    <property type="match status" value="1"/>
</dbReference>
<organism evidence="3 4">
    <name type="scientific">Chryseosolibacter histidini</name>
    <dbReference type="NCBI Taxonomy" id="2782349"/>
    <lineage>
        <taxon>Bacteria</taxon>
        <taxon>Pseudomonadati</taxon>
        <taxon>Bacteroidota</taxon>
        <taxon>Cytophagia</taxon>
        <taxon>Cytophagales</taxon>
        <taxon>Chryseotaleaceae</taxon>
        <taxon>Chryseosolibacter</taxon>
    </lineage>
</organism>
<feature type="domain" description="SET" evidence="2">
    <location>
        <begin position="6"/>
        <end position="123"/>
    </location>
</feature>
<keyword evidence="4" id="KW-1185">Reference proteome</keyword>
<dbReference type="AlphaFoldDB" id="A0AAP2DIC1"/>